<sequence length="91" mass="10133">MGIKQYHLLISGRVQGVGYRASAWEKAQKLGIHGWVKNLPDGRVEMVIAGEQVTLEHMISWAEQGPQFADVSHIDISEQSATGTQSEFQIR</sequence>
<proteinExistence type="inferred from homology"/>
<dbReference type="PANTHER" id="PTHR47268">
    <property type="entry name" value="ACYLPHOSPHATASE"/>
    <property type="match status" value="1"/>
</dbReference>
<evidence type="ECO:0000256" key="6">
    <source>
        <dbReference type="RuleBase" id="RU004168"/>
    </source>
</evidence>
<dbReference type="PRINTS" id="PR00112">
    <property type="entry name" value="ACYLPHPHTASE"/>
</dbReference>
<feature type="active site" evidence="5">
    <location>
        <position position="20"/>
    </location>
</feature>
<comment type="caution">
    <text evidence="8">The sequence shown here is derived from an EMBL/GenBank/DDBJ whole genome shotgun (WGS) entry which is preliminary data.</text>
</comment>
<dbReference type="InterPro" id="IPR020456">
    <property type="entry name" value="Acylphosphatase"/>
</dbReference>
<name>A0A0A0BJ27_9GAMM</name>
<gene>
    <name evidence="8" type="ORF">LP43_0717</name>
</gene>
<dbReference type="RefSeq" id="WP_036312179.1">
    <property type="nucleotide sequence ID" value="NZ_JRQD01000002.1"/>
</dbReference>
<dbReference type="Proteomes" id="UP000029999">
    <property type="component" value="Unassembled WGS sequence"/>
</dbReference>
<feature type="domain" description="Acylphosphatase-like" evidence="7">
    <location>
        <begin position="5"/>
        <end position="91"/>
    </location>
</feature>
<evidence type="ECO:0000313" key="9">
    <source>
        <dbReference type="Proteomes" id="UP000029999"/>
    </source>
</evidence>
<evidence type="ECO:0000256" key="5">
    <source>
        <dbReference type="PROSITE-ProRule" id="PRU00520"/>
    </source>
</evidence>
<dbReference type="EC" id="3.6.1.7" evidence="2 5"/>
<dbReference type="InterPro" id="IPR017968">
    <property type="entry name" value="Acylphosphatase_CS"/>
</dbReference>
<dbReference type="EMBL" id="JRQD01000002">
    <property type="protein sequence ID" value="KGM07109.1"/>
    <property type="molecule type" value="Genomic_DNA"/>
</dbReference>
<evidence type="ECO:0000256" key="2">
    <source>
        <dbReference type="ARBA" id="ARBA00012150"/>
    </source>
</evidence>
<evidence type="ECO:0000256" key="1">
    <source>
        <dbReference type="ARBA" id="ARBA00005614"/>
    </source>
</evidence>
<dbReference type="STRING" id="392484.LP43_0717"/>
<protein>
    <recommendedName>
        <fullName evidence="3 5">acylphosphatase</fullName>
        <ecNumber evidence="2 5">3.6.1.7</ecNumber>
    </recommendedName>
</protein>
<feature type="active site" evidence="5">
    <location>
        <position position="38"/>
    </location>
</feature>
<evidence type="ECO:0000313" key="8">
    <source>
        <dbReference type="EMBL" id="KGM07109.1"/>
    </source>
</evidence>
<dbReference type="Pfam" id="PF00708">
    <property type="entry name" value="Acylphosphatase"/>
    <property type="match status" value="1"/>
</dbReference>
<dbReference type="InterPro" id="IPR036046">
    <property type="entry name" value="Acylphosphatase-like_dom_sf"/>
</dbReference>
<accession>A0A0A0BJ27</accession>
<evidence type="ECO:0000259" key="7">
    <source>
        <dbReference type="PROSITE" id="PS51160"/>
    </source>
</evidence>
<dbReference type="Gene3D" id="3.30.70.100">
    <property type="match status" value="1"/>
</dbReference>
<dbReference type="PROSITE" id="PS51160">
    <property type="entry name" value="ACYLPHOSPHATASE_3"/>
    <property type="match status" value="1"/>
</dbReference>
<dbReference type="PROSITE" id="PS00151">
    <property type="entry name" value="ACYLPHOSPHATASE_2"/>
    <property type="match status" value="1"/>
</dbReference>
<keyword evidence="5 8" id="KW-0378">Hydrolase</keyword>
<dbReference type="InterPro" id="IPR001792">
    <property type="entry name" value="Acylphosphatase-like_dom"/>
</dbReference>
<dbReference type="SUPFAM" id="SSF54975">
    <property type="entry name" value="Acylphosphatase/BLUF domain-like"/>
    <property type="match status" value="1"/>
</dbReference>
<dbReference type="PANTHER" id="PTHR47268:SF4">
    <property type="entry name" value="ACYLPHOSPHATASE"/>
    <property type="match status" value="1"/>
</dbReference>
<dbReference type="GO" id="GO:0003998">
    <property type="term" value="F:acylphosphatase activity"/>
    <property type="evidence" value="ECO:0007669"/>
    <property type="project" value="UniProtKB-EC"/>
</dbReference>
<reference evidence="8 9" key="1">
    <citation type="submission" date="2014-09" db="EMBL/GenBank/DDBJ databases">
        <authorList>
            <person name="Grob C."/>
            <person name="Taubert M."/>
            <person name="Howat A.M."/>
            <person name="Burns O.J."/>
            <person name="Dixon J.L."/>
            <person name="Chen Y."/>
            <person name="Murrell J.C."/>
        </authorList>
    </citation>
    <scope>NUCLEOTIDE SEQUENCE [LARGE SCALE GENOMIC DNA]</scope>
    <source>
        <strain evidence="8">L4</strain>
    </source>
</reference>
<organism evidence="8 9">
    <name type="scientific">Methylophaga thiooxydans</name>
    <dbReference type="NCBI Taxonomy" id="392484"/>
    <lineage>
        <taxon>Bacteria</taxon>
        <taxon>Pseudomonadati</taxon>
        <taxon>Pseudomonadota</taxon>
        <taxon>Gammaproteobacteria</taxon>
        <taxon>Thiotrichales</taxon>
        <taxon>Piscirickettsiaceae</taxon>
        <taxon>Methylophaga</taxon>
    </lineage>
</organism>
<comment type="similarity">
    <text evidence="1 6">Belongs to the acylphosphatase family.</text>
</comment>
<evidence type="ECO:0000256" key="3">
    <source>
        <dbReference type="ARBA" id="ARBA00015991"/>
    </source>
</evidence>
<comment type="catalytic activity">
    <reaction evidence="4 5">
        <text>an acyl phosphate + H2O = a carboxylate + phosphate + H(+)</text>
        <dbReference type="Rhea" id="RHEA:14965"/>
        <dbReference type="ChEBI" id="CHEBI:15377"/>
        <dbReference type="ChEBI" id="CHEBI:15378"/>
        <dbReference type="ChEBI" id="CHEBI:29067"/>
        <dbReference type="ChEBI" id="CHEBI:43474"/>
        <dbReference type="ChEBI" id="CHEBI:59918"/>
        <dbReference type="EC" id="3.6.1.7"/>
    </reaction>
</comment>
<dbReference type="AlphaFoldDB" id="A0A0A0BJ27"/>
<evidence type="ECO:0000256" key="4">
    <source>
        <dbReference type="ARBA" id="ARBA00047645"/>
    </source>
</evidence>